<dbReference type="Pfam" id="PF10584">
    <property type="entry name" value="Proteasome_A_N"/>
    <property type="match status" value="1"/>
</dbReference>
<evidence type="ECO:0000256" key="4">
    <source>
        <dbReference type="RuleBase" id="RU000551"/>
    </source>
</evidence>
<dbReference type="Proteomes" id="UP000694402">
    <property type="component" value="Unassembled WGS sequence"/>
</dbReference>
<evidence type="ECO:0000256" key="1">
    <source>
        <dbReference type="ARBA" id="ARBA00022942"/>
    </source>
</evidence>
<comment type="subcellular location">
    <subcellularLocation>
        <location evidence="4">Cytoplasm</location>
    </subcellularLocation>
    <subcellularLocation>
        <location evidence="4">Nucleus</location>
    </subcellularLocation>
</comment>
<evidence type="ECO:0000313" key="7">
    <source>
        <dbReference type="Ensembl" id="ENSOTSP00005028450.2"/>
    </source>
</evidence>
<dbReference type="Ensembl" id="ENSOTST00005030743.2">
    <property type="protein sequence ID" value="ENSOTSP00005028450.2"/>
    <property type="gene ID" value="ENSOTSG00005013358.2"/>
</dbReference>
<keyword evidence="8" id="KW-1185">Reference proteome</keyword>
<dbReference type="InterPro" id="IPR001353">
    <property type="entry name" value="Proteasome_sua/b"/>
</dbReference>
<keyword evidence="5" id="KW-0175">Coiled coil</keyword>
<dbReference type="PANTHER" id="PTHR11599">
    <property type="entry name" value="PROTEASOME SUBUNIT ALPHA/BETA"/>
    <property type="match status" value="1"/>
</dbReference>
<dbReference type="SMART" id="SM00948">
    <property type="entry name" value="Proteasome_A_N"/>
    <property type="match status" value="1"/>
</dbReference>
<dbReference type="PROSITE" id="PS00388">
    <property type="entry name" value="PROTEASOME_ALPHA_1"/>
    <property type="match status" value="1"/>
</dbReference>
<evidence type="ECO:0000313" key="8">
    <source>
        <dbReference type="Proteomes" id="UP000694402"/>
    </source>
</evidence>
<dbReference type="CDD" id="cd03755">
    <property type="entry name" value="proteasome_alpha_type_7"/>
    <property type="match status" value="1"/>
</dbReference>
<reference evidence="7" key="1">
    <citation type="submission" date="2025-08" db="UniProtKB">
        <authorList>
            <consortium name="Ensembl"/>
        </authorList>
    </citation>
    <scope>IDENTIFICATION</scope>
</reference>
<accession>A0A8C8LMN5</accession>
<dbReference type="SUPFAM" id="SSF56235">
    <property type="entry name" value="N-terminal nucleophile aminohydrolases (Ntn hydrolases)"/>
    <property type="match status" value="1"/>
</dbReference>
<dbReference type="GeneTree" id="ENSGT00940000160354"/>
<dbReference type="FunFam" id="3.60.20.10:FF:000018">
    <property type="entry name" value="Proteasome subunit alpha type"/>
    <property type="match status" value="1"/>
</dbReference>
<keyword evidence="1 3" id="KW-0647">Proteasome</keyword>
<name>A0A8C8LMN5_ONCTS</name>
<feature type="domain" description="Proteasome alpha-type subunits" evidence="6">
    <location>
        <begin position="3"/>
        <end position="25"/>
    </location>
</feature>
<dbReference type="InterPro" id="IPR023332">
    <property type="entry name" value="Proteasome_alpha-type"/>
</dbReference>
<dbReference type="GO" id="GO:0005829">
    <property type="term" value="C:cytosol"/>
    <property type="evidence" value="ECO:0007669"/>
    <property type="project" value="UniProtKB-ARBA"/>
</dbReference>
<evidence type="ECO:0000256" key="2">
    <source>
        <dbReference type="ARBA" id="ARBA00023242"/>
    </source>
</evidence>
<dbReference type="NCBIfam" id="NF003075">
    <property type="entry name" value="PRK03996.1"/>
    <property type="match status" value="1"/>
</dbReference>
<dbReference type="AlphaFoldDB" id="A0A8C8LMN5"/>
<keyword evidence="2 4" id="KW-0539">Nucleus</keyword>
<evidence type="ECO:0000259" key="6">
    <source>
        <dbReference type="PROSITE" id="PS00388"/>
    </source>
</evidence>
<evidence type="ECO:0000256" key="5">
    <source>
        <dbReference type="SAM" id="Coils"/>
    </source>
</evidence>
<evidence type="ECO:0000256" key="3">
    <source>
        <dbReference type="PROSITE-ProRule" id="PRU00808"/>
    </source>
</evidence>
<dbReference type="Gene3D" id="3.60.20.10">
    <property type="entry name" value="Glutamine Phosphoribosylpyrophosphate, subunit 1, domain 1"/>
    <property type="match status" value="1"/>
</dbReference>
<organism evidence="7 8">
    <name type="scientific">Oncorhynchus tshawytscha</name>
    <name type="common">Chinook salmon</name>
    <name type="synonym">Salmo tshawytscha</name>
    <dbReference type="NCBI Taxonomy" id="74940"/>
    <lineage>
        <taxon>Eukaryota</taxon>
        <taxon>Metazoa</taxon>
        <taxon>Chordata</taxon>
        <taxon>Craniata</taxon>
        <taxon>Vertebrata</taxon>
        <taxon>Euteleostomi</taxon>
        <taxon>Actinopterygii</taxon>
        <taxon>Neopterygii</taxon>
        <taxon>Teleostei</taxon>
        <taxon>Protacanthopterygii</taxon>
        <taxon>Salmoniformes</taxon>
        <taxon>Salmonidae</taxon>
        <taxon>Salmoninae</taxon>
        <taxon>Oncorhynchus</taxon>
    </lineage>
</organism>
<keyword evidence="4" id="KW-0963">Cytoplasm</keyword>
<dbReference type="GO" id="GO:0019773">
    <property type="term" value="C:proteasome core complex, alpha-subunit complex"/>
    <property type="evidence" value="ECO:0007669"/>
    <property type="project" value="UniProtKB-UniRule"/>
</dbReference>
<dbReference type="InterPro" id="IPR000426">
    <property type="entry name" value="Proteasome_asu_N"/>
</dbReference>
<proteinExistence type="inferred from homology"/>
<dbReference type="InterPro" id="IPR029055">
    <property type="entry name" value="Ntn_hydrolases_N"/>
</dbReference>
<sequence length="246" mass="27753">MSYDRAITVFSPDGHLFQVEYAQEAVKKGSTAVGVRGKNVVVLGVEKKTVAKLQDDRTVRKICALDDNVFMAFAGLTADARIVVNRARVECQSHRLTVEDPVTVEYITRFISSIKQRYTQSSGRRPFGISSLIVGFDFDGTPHLYQTDPSGTYHAWKANAIGRSAKTVREFLEKNYKEEHMESDTDTIKLAIRALLEVVQSGGKNIELAIMKRDESMKILVQEEIEEYVTAIEKEKEEAEKQKKKT</sequence>
<dbReference type="InterPro" id="IPR050115">
    <property type="entry name" value="Proteasome_alpha"/>
</dbReference>
<feature type="coiled-coil region" evidence="5">
    <location>
        <begin position="218"/>
        <end position="245"/>
    </location>
</feature>
<dbReference type="GO" id="GO:0005634">
    <property type="term" value="C:nucleus"/>
    <property type="evidence" value="ECO:0007669"/>
    <property type="project" value="UniProtKB-SubCell"/>
</dbReference>
<reference evidence="7" key="2">
    <citation type="submission" date="2025-09" db="UniProtKB">
        <authorList>
            <consortium name="Ensembl"/>
        </authorList>
    </citation>
    <scope>IDENTIFICATION</scope>
</reference>
<protein>
    <recommendedName>
        <fullName evidence="4">Proteasome subunit alpha type</fullName>
    </recommendedName>
</protein>
<gene>
    <name evidence="7" type="primary">PSMA7</name>
</gene>
<comment type="subunit">
    <text evidence="4">The 26S proteasome consists of a 20S proteasome core and two 19S regulatory subunits.</text>
</comment>
<dbReference type="Pfam" id="PF00227">
    <property type="entry name" value="Proteasome"/>
    <property type="match status" value="1"/>
</dbReference>
<dbReference type="GO" id="GO:0006511">
    <property type="term" value="P:ubiquitin-dependent protein catabolic process"/>
    <property type="evidence" value="ECO:0007669"/>
    <property type="project" value="InterPro"/>
</dbReference>
<comment type="similarity">
    <text evidence="3 4">Belongs to the peptidase T1A family.</text>
</comment>
<dbReference type="PROSITE" id="PS51475">
    <property type="entry name" value="PROTEASOME_ALPHA_2"/>
    <property type="match status" value="1"/>
</dbReference>